<proteinExistence type="predicted"/>
<keyword evidence="1" id="KW-1133">Transmembrane helix</keyword>
<feature type="transmembrane region" description="Helical" evidence="1">
    <location>
        <begin position="20"/>
        <end position="42"/>
    </location>
</feature>
<keyword evidence="3" id="KW-1185">Reference proteome</keyword>
<reference evidence="2" key="1">
    <citation type="submission" date="2022-12" db="EMBL/GenBank/DDBJ databases">
        <authorList>
            <person name="Petersen C."/>
        </authorList>
    </citation>
    <scope>NUCLEOTIDE SEQUENCE</scope>
    <source>
        <strain evidence="2">IBT 29495</strain>
    </source>
</reference>
<dbReference type="AlphaFoldDB" id="A0A9W9Y3T5"/>
<dbReference type="Proteomes" id="UP001149954">
    <property type="component" value="Unassembled WGS sequence"/>
</dbReference>
<dbReference type="OrthoDB" id="4343598at2759"/>
<sequence length="111" mass="12230">MDAANEVARPSLPLDIVAHNATVILSGVLLALLAFVASHLGLRHRVHLNDRSTQSFHWGRNSLYITFVVYCDSTSCLAIFRASQRLSYGLPEYTAILETIATPTQMTETPT</sequence>
<keyword evidence="1" id="KW-0472">Membrane</keyword>
<evidence type="ECO:0000313" key="2">
    <source>
        <dbReference type="EMBL" id="KAJ5514560.1"/>
    </source>
</evidence>
<protein>
    <submittedName>
        <fullName evidence="2">Uncharacterized protein</fullName>
    </submittedName>
</protein>
<evidence type="ECO:0000313" key="3">
    <source>
        <dbReference type="Proteomes" id="UP001149954"/>
    </source>
</evidence>
<accession>A0A9W9Y3T5</accession>
<evidence type="ECO:0000256" key="1">
    <source>
        <dbReference type="SAM" id="Phobius"/>
    </source>
</evidence>
<keyword evidence="1" id="KW-0812">Transmembrane</keyword>
<gene>
    <name evidence="2" type="ORF">N7463_004112</name>
</gene>
<dbReference type="EMBL" id="JAPWDS010000002">
    <property type="protein sequence ID" value="KAJ5514560.1"/>
    <property type="molecule type" value="Genomic_DNA"/>
</dbReference>
<name>A0A9W9Y3T5_9EURO</name>
<comment type="caution">
    <text evidence="2">The sequence shown here is derived from an EMBL/GenBank/DDBJ whole genome shotgun (WGS) entry which is preliminary data.</text>
</comment>
<reference evidence="2" key="2">
    <citation type="journal article" date="2023" name="IMA Fungus">
        <title>Comparative genomic study of the Penicillium genus elucidates a diverse pangenome and 15 lateral gene transfer events.</title>
        <authorList>
            <person name="Petersen C."/>
            <person name="Sorensen T."/>
            <person name="Nielsen M.R."/>
            <person name="Sondergaard T.E."/>
            <person name="Sorensen J.L."/>
            <person name="Fitzpatrick D.A."/>
            <person name="Frisvad J.C."/>
            <person name="Nielsen K.L."/>
        </authorList>
    </citation>
    <scope>NUCLEOTIDE SEQUENCE</scope>
    <source>
        <strain evidence="2">IBT 29495</strain>
    </source>
</reference>
<organism evidence="2 3">
    <name type="scientific">Penicillium fimorum</name>
    <dbReference type="NCBI Taxonomy" id="1882269"/>
    <lineage>
        <taxon>Eukaryota</taxon>
        <taxon>Fungi</taxon>
        <taxon>Dikarya</taxon>
        <taxon>Ascomycota</taxon>
        <taxon>Pezizomycotina</taxon>
        <taxon>Eurotiomycetes</taxon>
        <taxon>Eurotiomycetidae</taxon>
        <taxon>Eurotiales</taxon>
        <taxon>Aspergillaceae</taxon>
        <taxon>Penicillium</taxon>
    </lineage>
</organism>